<keyword evidence="5 7" id="KW-1133">Transmembrane helix</keyword>
<dbReference type="AlphaFoldDB" id="A0A285KB44"/>
<dbReference type="InterPro" id="IPR006707">
    <property type="entry name" value="T7SS_EccD"/>
</dbReference>
<organism evidence="9 10">
    <name type="scientific">Paractinoplanes atraurantiacus</name>
    <dbReference type="NCBI Taxonomy" id="1036182"/>
    <lineage>
        <taxon>Bacteria</taxon>
        <taxon>Bacillati</taxon>
        <taxon>Actinomycetota</taxon>
        <taxon>Actinomycetes</taxon>
        <taxon>Micromonosporales</taxon>
        <taxon>Micromonosporaceae</taxon>
        <taxon>Paractinoplanes</taxon>
    </lineage>
</organism>
<feature type="transmembrane region" description="Helical" evidence="7">
    <location>
        <begin position="209"/>
        <end position="228"/>
    </location>
</feature>
<evidence type="ECO:0000256" key="4">
    <source>
        <dbReference type="ARBA" id="ARBA00022692"/>
    </source>
</evidence>
<comment type="similarity">
    <text evidence="2">Belongs to the EccD/Snm4 family.</text>
</comment>
<keyword evidence="4 7" id="KW-0812">Transmembrane</keyword>
<evidence type="ECO:0000256" key="5">
    <source>
        <dbReference type="ARBA" id="ARBA00022989"/>
    </source>
</evidence>
<evidence type="ECO:0000256" key="3">
    <source>
        <dbReference type="ARBA" id="ARBA00022475"/>
    </source>
</evidence>
<evidence type="ECO:0000256" key="6">
    <source>
        <dbReference type="ARBA" id="ARBA00023136"/>
    </source>
</evidence>
<evidence type="ECO:0000256" key="7">
    <source>
        <dbReference type="SAM" id="Phobius"/>
    </source>
</evidence>
<reference evidence="10" key="1">
    <citation type="submission" date="2017-09" db="EMBL/GenBank/DDBJ databases">
        <authorList>
            <person name="Varghese N."/>
            <person name="Submissions S."/>
        </authorList>
    </citation>
    <scope>NUCLEOTIDE SEQUENCE [LARGE SCALE GENOMIC DNA]</scope>
    <source>
        <strain evidence="10">CGMCC 4.6857</strain>
    </source>
</reference>
<feature type="transmembrane region" description="Helical" evidence="7">
    <location>
        <begin position="145"/>
        <end position="167"/>
    </location>
</feature>
<dbReference type="NCBIfam" id="TIGR03920">
    <property type="entry name" value="T7SS_EccD"/>
    <property type="match status" value="1"/>
</dbReference>
<keyword evidence="10" id="KW-1185">Reference proteome</keyword>
<dbReference type="EMBL" id="OBDY01000036">
    <property type="protein sequence ID" value="SNY69820.1"/>
    <property type="molecule type" value="Genomic_DNA"/>
</dbReference>
<dbReference type="Pfam" id="PF19053">
    <property type="entry name" value="EccD"/>
    <property type="match status" value="1"/>
</dbReference>
<feature type="transmembrane region" description="Helical" evidence="7">
    <location>
        <begin position="373"/>
        <end position="391"/>
    </location>
</feature>
<feature type="transmembrane region" description="Helical" evidence="7">
    <location>
        <begin position="397"/>
        <end position="418"/>
    </location>
</feature>
<dbReference type="InterPro" id="IPR044049">
    <property type="entry name" value="EccD_transm"/>
</dbReference>
<evidence type="ECO:0000256" key="1">
    <source>
        <dbReference type="ARBA" id="ARBA00004651"/>
    </source>
</evidence>
<feature type="transmembrane region" description="Helical" evidence="7">
    <location>
        <begin position="235"/>
        <end position="252"/>
    </location>
</feature>
<feature type="transmembrane region" description="Helical" evidence="7">
    <location>
        <begin position="322"/>
        <end position="340"/>
    </location>
</feature>
<keyword evidence="6 7" id="KW-0472">Membrane</keyword>
<dbReference type="InterPro" id="IPR024962">
    <property type="entry name" value="YukD-like"/>
</dbReference>
<sequence length="464" mass="46802">MTVVSSADLCRLVVVGPERQAEIAVPSQVAVADLLPALLPHLGERLSDAGLAHGGWVLQRLGEPAFDEEASVESLGLTDGAVVHLRPRADQIPPADFDDLADGLATGLRERDGAWRPEMARWAAAGGFGVVAAAGAAMLAANGPVLPRAVAAGVLAILAMAAAYAFASAWKDRLFATIAAGAGIGYAALAAAIAPNIPDGSSPLELGPAQTLAAVAVTIPVAVIAALVSRGNGPVFAGVVAAAACATAGAAPTNLAGLTGEQGAAITAVLAVLLTFAVPRVALRLARIRTDPVPTRPEELQENIDPEPSTEVLRLAAVADRYMIGLTAGLAATGLVATTLLPAQGWAGPALAVLVALARLLLARAVTSAWQRLLLSGPALAGLLLVAVNEAGDLPLLIRLVVLLAGLPVAAAVLVAVGRHLPDRRMMPMWGRMGDVVQLISIVALLPVLAAVLGLYGAARAMGG</sequence>
<gene>
    <name evidence="9" type="ORF">SAMN05421748_13618</name>
</gene>
<dbReference type="Pfam" id="PF08817">
    <property type="entry name" value="YukD"/>
    <property type="match status" value="1"/>
</dbReference>
<dbReference type="Gene3D" id="3.10.20.90">
    <property type="entry name" value="Phosphatidylinositol 3-kinase Catalytic Subunit, Chain A, domain 1"/>
    <property type="match status" value="1"/>
</dbReference>
<feature type="transmembrane region" description="Helical" evidence="7">
    <location>
        <begin position="346"/>
        <end position="366"/>
    </location>
</feature>
<protein>
    <submittedName>
        <fullName evidence="9">Type VII secretion integral membrane protein EccD</fullName>
    </submittedName>
</protein>
<feature type="domain" description="EccD-like transmembrane" evidence="8">
    <location>
        <begin position="120"/>
        <end position="462"/>
    </location>
</feature>
<feature type="transmembrane region" description="Helical" evidence="7">
    <location>
        <begin position="174"/>
        <end position="197"/>
    </location>
</feature>
<proteinExistence type="inferred from homology"/>
<dbReference type="OrthoDB" id="4775372at2"/>
<evidence type="ECO:0000256" key="2">
    <source>
        <dbReference type="ARBA" id="ARBA00006162"/>
    </source>
</evidence>
<keyword evidence="3" id="KW-1003">Cell membrane</keyword>
<feature type="transmembrane region" description="Helical" evidence="7">
    <location>
        <begin position="439"/>
        <end position="459"/>
    </location>
</feature>
<dbReference type="GO" id="GO:0005886">
    <property type="term" value="C:plasma membrane"/>
    <property type="evidence" value="ECO:0007669"/>
    <property type="project" value="UniProtKB-SubCell"/>
</dbReference>
<name>A0A285KB44_9ACTN</name>
<dbReference type="PIRSF" id="PIRSF017804">
    <property type="entry name" value="Secretion_EccD1"/>
    <property type="match status" value="1"/>
</dbReference>
<accession>A0A285KB44</accession>
<evidence type="ECO:0000313" key="10">
    <source>
        <dbReference type="Proteomes" id="UP000219612"/>
    </source>
</evidence>
<feature type="transmembrane region" description="Helical" evidence="7">
    <location>
        <begin position="119"/>
        <end position="139"/>
    </location>
</feature>
<feature type="transmembrane region" description="Helical" evidence="7">
    <location>
        <begin position="264"/>
        <end position="283"/>
    </location>
</feature>
<evidence type="ECO:0000259" key="8">
    <source>
        <dbReference type="Pfam" id="PF19053"/>
    </source>
</evidence>
<evidence type="ECO:0000313" key="9">
    <source>
        <dbReference type="EMBL" id="SNY69820.1"/>
    </source>
</evidence>
<comment type="subcellular location">
    <subcellularLocation>
        <location evidence="1">Cell membrane</location>
        <topology evidence="1">Multi-pass membrane protein</topology>
    </subcellularLocation>
</comment>
<dbReference type="Proteomes" id="UP000219612">
    <property type="component" value="Unassembled WGS sequence"/>
</dbReference>